<organism evidence="3 4">
    <name type="scientific">Eptatretus burgeri</name>
    <name type="common">Inshore hagfish</name>
    <dbReference type="NCBI Taxonomy" id="7764"/>
    <lineage>
        <taxon>Eukaryota</taxon>
        <taxon>Metazoa</taxon>
        <taxon>Chordata</taxon>
        <taxon>Craniata</taxon>
        <taxon>Vertebrata</taxon>
        <taxon>Cyclostomata</taxon>
        <taxon>Myxini</taxon>
        <taxon>Myxiniformes</taxon>
        <taxon>Myxinidae</taxon>
        <taxon>Eptatretinae</taxon>
        <taxon>Eptatretus</taxon>
    </lineage>
</organism>
<dbReference type="Proteomes" id="UP000694388">
    <property type="component" value="Unplaced"/>
</dbReference>
<dbReference type="GO" id="GO:0030130">
    <property type="term" value="C:clathrin coat of trans-Golgi network vesicle"/>
    <property type="evidence" value="ECO:0007669"/>
    <property type="project" value="TreeGrafter"/>
</dbReference>
<name>A0A8C4QT76_EPTBU</name>
<reference evidence="3" key="2">
    <citation type="submission" date="2025-09" db="UniProtKB">
        <authorList>
            <consortium name="Ensembl"/>
        </authorList>
    </citation>
    <scope>IDENTIFICATION</scope>
</reference>
<evidence type="ECO:0000256" key="1">
    <source>
        <dbReference type="SAM" id="Coils"/>
    </source>
</evidence>
<evidence type="ECO:0000313" key="3">
    <source>
        <dbReference type="Ensembl" id="ENSEBUP00000019388.1"/>
    </source>
</evidence>
<keyword evidence="2" id="KW-1133">Transmembrane helix</keyword>
<keyword evidence="2" id="KW-0812">Transmembrane</keyword>
<protein>
    <submittedName>
        <fullName evidence="3">Uncharacterized protein</fullName>
    </submittedName>
</protein>
<dbReference type="Ensembl" id="ENSEBUT00000019964.1">
    <property type="protein sequence ID" value="ENSEBUP00000019388.1"/>
    <property type="gene ID" value="ENSEBUG00000012066.1"/>
</dbReference>
<dbReference type="AlphaFoldDB" id="A0A8C4QT76"/>
<dbReference type="InterPro" id="IPR039656">
    <property type="entry name" value="SYNRG"/>
</dbReference>
<reference evidence="3" key="1">
    <citation type="submission" date="2025-08" db="UniProtKB">
        <authorList>
            <consortium name="Ensembl"/>
        </authorList>
    </citation>
    <scope>IDENTIFICATION</scope>
</reference>
<dbReference type="PANTHER" id="PTHR15463:SF2">
    <property type="entry name" value="SYNERGIN GAMMA"/>
    <property type="match status" value="1"/>
</dbReference>
<sequence>MSPQQMSQAPGFMMPPTSGIPLHAGMMGALPTMSYGGQIVVPVSSHALPMQGTVSMGMVTTGAMFLPQQQFYSTRPPPPPYIASQQYVKFSKKILQNKASFNVLLIFLFKSCFIKFMFAVVVYGREQLTHSCYSCNSFCFMWRLMVDEQHKIIEQHKKREEKERKRRQFEEQKQKLQMMSSAKTKVMQMTAVSCCCFVFLCLIQQYLSTWLFGIFIDCSLVLNFSRSHHLCLSFYKPTVWSFIPLVLLFSLCFG</sequence>
<feature type="coiled-coil region" evidence="1">
    <location>
        <begin position="152"/>
        <end position="182"/>
    </location>
</feature>
<proteinExistence type="predicted"/>
<keyword evidence="4" id="KW-1185">Reference proteome</keyword>
<evidence type="ECO:0000256" key="2">
    <source>
        <dbReference type="SAM" id="Phobius"/>
    </source>
</evidence>
<evidence type="ECO:0000313" key="4">
    <source>
        <dbReference type="Proteomes" id="UP000694388"/>
    </source>
</evidence>
<keyword evidence="2" id="KW-0472">Membrane</keyword>
<feature type="transmembrane region" description="Helical" evidence="2">
    <location>
        <begin position="99"/>
        <end position="123"/>
    </location>
</feature>
<dbReference type="PANTHER" id="PTHR15463">
    <property type="entry name" value="AP1 GAMMA SUBUNIT BINDING PROTEIN 1"/>
    <property type="match status" value="1"/>
</dbReference>
<keyword evidence="1" id="KW-0175">Coiled coil</keyword>
<accession>A0A8C4QT76</accession>
<feature type="transmembrane region" description="Helical" evidence="2">
    <location>
        <begin position="234"/>
        <end position="253"/>
    </location>
</feature>